<keyword evidence="1" id="KW-0472">Membrane</keyword>
<feature type="transmembrane region" description="Helical" evidence="1">
    <location>
        <begin position="179"/>
        <end position="196"/>
    </location>
</feature>
<feature type="transmembrane region" description="Helical" evidence="1">
    <location>
        <begin position="88"/>
        <end position="109"/>
    </location>
</feature>
<feature type="transmembrane region" description="Helical" evidence="1">
    <location>
        <begin position="239"/>
        <end position="256"/>
    </location>
</feature>
<keyword evidence="1" id="KW-1133">Transmembrane helix</keyword>
<dbReference type="RefSeq" id="WP_171626822.1">
    <property type="nucleotide sequence ID" value="NZ_JABBPG010000006.1"/>
</dbReference>
<evidence type="ECO:0000256" key="1">
    <source>
        <dbReference type="SAM" id="Phobius"/>
    </source>
</evidence>
<dbReference type="AlphaFoldDB" id="A0A849VGZ0"/>
<reference evidence="2 3" key="1">
    <citation type="submission" date="2020-04" db="EMBL/GenBank/DDBJ databases">
        <title>Pseudoalteromonas caenipelagi sp. nov., isolated from a tidal flat.</title>
        <authorList>
            <person name="Park S."/>
            <person name="Yoon J.-H."/>
        </authorList>
    </citation>
    <scope>NUCLEOTIDE SEQUENCE [LARGE SCALE GENOMIC DNA]</scope>
    <source>
        <strain evidence="2 3">JBTF-M23</strain>
    </source>
</reference>
<organism evidence="2 3">
    <name type="scientific">Pseudoalteromonas caenipelagi</name>
    <dbReference type="NCBI Taxonomy" id="2726988"/>
    <lineage>
        <taxon>Bacteria</taxon>
        <taxon>Pseudomonadati</taxon>
        <taxon>Pseudomonadota</taxon>
        <taxon>Gammaproteobacteria</taxon>
        <taxon>Alteromonadales</taxon>
        <taxon>Pseudoalteromonadaceae</taxon>
        <taxon>Pseudoalteromonas</taxon>
    </lineage>
</organism>
<feature type="transmembrane region" description="Helical" evidence="1">
    <location>
        <begin position="121"/>
        <end position="142"/>
    </location>
</feature>
<evidence type="ECO:0008006" key="4">
    <source>
        <dbReference type="Google" id="ProtNLM"/>
    </source>
</evidence>
<protein>
    <recommendedName>
        <fullName evidence="4">O-antigen ligase-like membrane protein</fullName>
    </recommendedName>
</protein>
<accession>A0A849VGZ0</accession>
<proteinExistence type="predicted"/>
<feature type="transmembrane region" description="Helical" evidence="1">
    <location>
        <begin position="208"/>
        <end position="233"/>
    </location>
</feature>
<comment type="caution">
    <text evidence="2">The sequence shown here is derived from an EMBL/GenBank/DDBJ whole genome shotgun (WGS) entry which is preliminary data.</text>
</comment>
<keyword evidence="1" id="KW-0812">Transmembrane</keyword>
<evidence type="ECO:0000313" key="3">
    <source>
        <dbReference type="Proteomes" id="UP000586305"/>
    </source>
</evidence>
<keyword evidence="3" id="KW-1185">Reference proteome</keyword>
<feature type="transmembrane region" description="Helical" evidence="1">
    <location>
        <begin position="66"/>
        <end position="82"/>
    </location>
</feature>
<feature type="transmembrane region" description="Helical" evidence="1">
    <location>
        <begin position="324"/>
        <end position="348"/>
    </location>
</feature>
<evidence type="ECO:0000313" key="2">
    <source>
        <dbReference type="EMBL" id="NOU51763.1"/>
    </source>
</evidence>
<dbReference type="Proteomes" id="UP000586305">
    <property type="component" value="Unassembled WGS sequence"/>
</dbReference>
<feature type="transmembrane region" description="Helical" evidence="1">
    <location>
        <begin position="37"/>
        <end position="54"/>
    </location>
</feature>
<gene>
    <name evidence="2" type="ORF">HG263_14595</name>
</gene>
<feature type="transmembrane region" description="Helical" evidence="1">
    <location>
        <begin position="360"/>
        <end position="393"/>
    </location>
</feature>
<dbReference type="EMBL" id="JABBPG010000006">
    <property type="protein sequence ID" value="NOU51763.1"/>
    <property type="molecule type" value="Genomic_DNA"/>
</dbReference>
<name>A0A849VGZ0_9GAMM</name>
<sequence>METSLEKKLTHLGLLIITLIYFRTTIGVILGSVVADLVIVSTIILLPAFIFLIFRRQVYGHRKTVFFYIVYCFLAFLITPLSSEYGSYFGGFIGLTNLVFLVVFWLVLLSYRNMEDNIQKFAGLFLIIGGVNAVGAIIQSTISIDLFGLVSHGVYTNEQVLANENVNVRAVSFISSPQSLALFLSFCLCLSFSYDWRRQSLKYFTRGLLFFAGVLTVSKVFFVFIFFYILFSYLSPRKIIKLFFSVVLFFTILLFFKEHLGRVFEMINILENIESYSAFIIWSDSFKYAIQFPEVIFGHGVGVFSRGSQSLLNYQLLYGSTESFFIQVLAEIGIIGLVFLLSLTFSAVKKYYAYDRRLMGLLSAFFIVGFFTPALYGYTIGMSFYFTLLLPLVSKRTNIEK</sequence>
<feature type="transmembrane region" description="Helical" evidence="1">
    <location>
        <begin position="12"/>
        <end position="31"/>
    </location>
</feature>